<dbReference type="EMBL" id="OU342829">
    <property type="protein sequence ID" value="CAG7580863.1"/>
    <property type="molecule type" value="Genomic_DNA"/>
</dbReference>
<gene>
    <name evidence="1" type="ORF">SLAVMIC_00582</name>
</gene>
<accession>A0A8D9FQW8</accession>
<name>A0A8D9FQW8_9VIRU</name>
<protein>
    <recommendedName>
        <fullName evidence="2">SprT-like domain-containing protein</fullName>
    </recommendedName>
</protein>
<proteinExistence type="predicted"/>
<reference evidence="1" key="1">
    <citation type="submission" date="2021-06" db="EMBL/GenBank/DDBJ databases">
        <authorList>
            <person name="Gannon L."/>
            <person name="Redgwell R T."/>
            <person name="Michniewski S."/>
            <person name="Harrison D C."/>
            <person name="Millard A."/>
        </authorList>
    </citation>
    <scope>NUCLEOTIDE SEQUENCE</scope>
</reference>
<organism evidence="1">
    <name type="scientific">uncultured marine phage</name>
    <dbReference type="NCBI Taxonomy" id="707152"/>
    <lineage>
        <taxon>Viruses</taxon>
        <taxon>environmental samples</taxon>
    </lineage>
</organism>
<evidence type="ECO:0000313" key="1">
    <source>
        <dbReference type="EMBL" id="CAG7580863.1"/>
    </source>
</evidence>
<sequence length="182" mass="22177">MKKFFKKISKYVSIGFKFSLKYLLLGLKYLLKYPVIYPIWFIIKKFFPWVIPFGHRELSFGKKERLEKISEETLNWCIETWGEEPHKSKPSLSNKWHGEEPVLGLHSGCWNEITIYLHNHFTERSIINTTIHEFIHYRQNTQSKYSTLERKWGYYRNPMEIEARVVARRFKRICWRQIKSKI</sequence>
<evidence type="ECO:0008006" key="2">
    <source>
        <dbReference type="Google" id="ProtNLM"/>
    </source>
</evidence>